<dbReference type="AlphaFoldDB" id="A0A0F9B6R7"/>
<organism evidence="2">
    <name type="scientific">marine sediment metagenome</name>
    <dbReference type="NCBI Taxonomy" id="412755"/>
    <lineage>
        <taxon>unclassified sequences</taxon>
        <taxon>metagenomes</taxon>
        <taxon>ecological metagenomes</taxon>
    </lineage>
</organism>
<feature type="non-terminal residue" evidence="2">
    <location>
        <position position="1"/>
    </location>
</feature>
<evidence type="ECO:0000259" key="1">
    <source>
        <dbReference type="Pfam" id="PF14397"/>
    </source>
</evidence>
<proteinExistence type="predicted"/>
<sequence length="136" mass="14139">ANLHAGAVGVGIDLEKGMTVHAMHAGRGCARHPDNGRHLVGAAVPRWPEIISLAVRAAAASGLGYVGVDIVLDDTLGPLVLELNARPGLDIQIANMAGLRSRLNGGLSAASTPAREHHVPAAPFPKPWEIYRVGRA</sequence>
<gene>
    <name evidence="2" type="ORF">LCGC14_2565290</name>
</gene>
<accession>A0A0F9B6R7</accession>
<evidence type="ECO:0000313" key="2">
    <source>
        <dbReference type="EMBL" id="KKL09497.1"/>
    </source>
</evidence>
<name>A0A0F9B6R7_9ZZZZ</name>
<dbReference type="EMBL" id="LAZR01042455">
    <property type="protein sequence ID" value="KKL09497.1"/>
    <property type="molecule type" value="Genomic_DNA"/>
</dbReference>
<dbReference type="InterPro" id="IPR039523">
    <property type="entry name" value="RimK-rel_E_lig_ATP-grasp"/>
</dbReference>
<protein>
    <recommendedName>
        <fullName evidence="1">Alpha-L-glutamate ligase-related protein ATP-grasp domain-containing protein</fullName>
    </recommendedName>
</protein>
<dbReference type="Gene3D" id="3.30.470.20">
    <property type="entry name" value="ATP-grasp fold, B domain"/>
    <property type="match status" value="1"/>
</dbReference>
<dbReference type="Pfam" id="PF14397">
    <property type="entry name" value="ATPgrasp_ST"/>
    <property type="match status" value="1"/>
</dbReference>
<feature type="domain" description="Alpha-L-glutamate ligase-related protein ATP-grasp" evidence="1">
    <location>
        <begin position="1"/>
        <end position="104"/>
    </location>
</feature>
<dbReference type="SUPFAM" id="SSF56059">
    <property type="entry name" value="Glutathione synthetase ATP-binding domain-like"/>
    <property type="match status" value="1"/>
</dbReference>
<reference evidence="2" key="1">
    <citation type="journal article" date="2015" name="Nature">
        <title>Complex archaea that bridge the gap between prokaryotes and eukaryotes.</title>
        <authorList>
            <person name="Spang A."/>
            <person name="Saw J.H."/>
            <person name="Jorgensen S.L."/>
            <person name="Zaremba-Niedzwiedzka K."/>
            <person name="Martijn J."/>
            <person name="Lind A.E."/>
            <person name="van Eijk R."/>
            <person name="Schleper C."/>
            <person name="Guy L."/>
            <person name="Ettema T.J."/>
        </authorList>
    </citation>
    <scope>NUCLEOTIDE SEQUENCE</scope>
</reference>
<comment type="caution">
    <text evidence="2">The sequence shown here is derived from an EMBL/GenBank/DDBJ whole genome shotgun (WGS) entry which is preliminary data.</text>
</comment>